<proteinExistence type="predicted"/>
<protein>
    <recommendedName>
        <fullName evidence="3">RNA-directed DNA polymerase from mobile element jockey-like</fullName>
    </recommendedName>
</protein>
<feature type="non-terminal residue" evidence="1">
    <location>
        <position position="85"/>
    </location>
</feature>
<dbReference type="EMBL" id="REGN01013679">
    <property type="protein sequence ID" value="RMZ93609.1"/>
    <property type="molecule type" value="Genomic_DNA"/>
</dbReference>
<sequence>MHPYAKSQLYKSYVRPVLLYGIENHALTKTFTNEIKRFEGNMVKRMMSIPTRCRTTNFYIRLIENKYTRDLMIELSKLPLNHDFL</sequence>
<evidence type="ECO:0000313" key="1">
    <source>
        <dbReference type="EMBL" id="RMZ93609.1"/>
    </source>
</evidence>
<evidence type="ECO:0000313" key="2">
    <source>
        <dbReference type="Proteomes" id="UP000276133"/>
    </source>
</evidence>
<accession>A0A3M7P3U2</accession>
<organism evidence="1 2">
    <name type="scientific">Brachionus plicatilis</name>
    <name type="common">Marine rotifer</name>
    <name type="synonym">Brachionus muelleri</name>
    <dbReference type="NCBI Taxonomy" id="10195"/>
    <lineage>
        <taxon>Eukaryota</taxon>
        <taxon>Metazoa</taxon>
        <taxon>Spiralia</taxon>
        <taxon>Gnathifera</taxon>
        <taxon>Rotifera</taxon>
        <taxon>Eurotatoria</taxon>
        <taxon>Monogononta</taxon>
        <taxon>Pseudotrocha</taxon>
        <taxon>Ploima</taxon>
        <taxon>Brachionidae</taxon>
        <taxon>Brachionus</taxon>
    </lineage>
</organism>
<reference evidence="1 2" key="1">
    <citation type="journal article" date="2018" name="Sci. Rep.">
        <title>Genomic signatures of local adaptation to the degree of environmental predictability in rotifers.</title>
        <authorList>
            <person name="Franch-Gras L."/>
            <person name="Hahn C."/>
            <person name="Garcia-Roger E.M."/>
            <person name="Carmona M.J."/>
            <person name="Serra M."/>
            <person name="Gomez A."/>
        </authorList>
    </citation>
    <scope>NUCLEOTIDE SEQUENCE [LARGE SCALE GENOMIC DNA]</scope>
    <source>
        <strain evidence="1">HYR1</strain>
    </source>
</reference>
<gene>
    <name evidence="1" type="ORF">BpHYR1_019450</name>
</gene>
<comment type="caution">
    <text evidence="1">The sequence shown here is derived from an EMBL/GenBank/DDBJ whole genome shotgun (WGS) entry which is preliminary data.</text>
</comment>
<name>A0A3M7P3U2_BRAPC</name>
<keyword evidence="2" id="KW-1185">Reference proteome</keyword>
<dbReference type="AlphaFoldDB" id="A0A3M7P3U2"/>
<evidence type="ECO:0008006" key="3">
    <source>
        <dbReference type="Google" id="ProtNLM"/>
    </source>
</evidence>
<dbReference type="OrthoDB" id="424543at2759"/>
<dbReference type="Proteomes" id="UP000276133">
    <property type="component" value="Unassembled WGS sequence"/>
</dbReference>